<evidence type="ECO:0000256" key="12">
    <source>
        <dbReference type="ARBA" id="ARBA00023125"/>
    </source>
</evidence>
<dbReference type="GO" id="GO:0006289">
    <property type="term" value="P:nucleotide-excision repair"/>
    <property type="evidence" value="ECO:0007669"/>
    <property type="project" value="InterPro"/>
</dbReference>
<dbReference type="GO" id="GO:0009380">
    <property type="term" value="C:excinuclease repair complex"/>
    <property type="evidence" value="ECO:0007669"/>
    <property type="project" value="InterPro"/>
</dbReference>
<evidence type="ECO:0000259" key="18">
    <source>
        <dbReference type="PROSITE" id="PS50893"/>
    </source>
</evidence>
<feature type="region of interest" description="Disordered" evidence="17">
    <location>
        <begin position="1527"/>
        <end position="1547"/>
    </location>
</feature>
<dbReference type="PANTHER" id="PTHR43152">
    <property type="entry name" value="UVRABC SYSTEM PROTEIN A"/>
    <property type="match status" value="1"/>
</dbReference>
<organism evidence="19 20">
    <name type="scientific">Halorhodospira halochloris</name>
    <name type="common">Ectothiorhodospira halochloris</name>
    <dbReference type="NCBI Taxonomy" id="1052"/>
    <lineage>
        <taxon>Bacteria</taxon>
        <taxon>Pseudomonadati</taxon>
        <taxon>Pseudomonadota</taxon>
        <taxon>Gammaproteobacteria</taxon>
        <taxon>Chromatiales</taxon>
        <taxon>Ectothiorhodospiraceae</taxon>
        <taxon>Halorhodospira</taxon>
    </lineage>
</organism>
<keyword evidence="13" id="KW-0234">DNA repair</keyword>
<dbReference type="InterPro" id="IPR003593">
    <property type="entry name" value="AAA+_ATPase"/>
</dbReference>
<keyword evidence="20" id="KW-1185">Reference proteome</keyword>
<evidence type="ECO:0000256" key="17">
    <source>
        <dbReference type="SAM" id="MobiDB-lite"/>
    </source>
</evidence>
<dbReference type="GO" id="GO:0004518">
    <property type="term" value="F:nuclease activity"/>
    <property type="evidence" value="ECO:0007669"/>
    <property type="project" value="UniProtKB-KW"/>
</dbReference>
<evidence type="ECO:0000256" key="9">
    <source>
        <dbReference type="ARBA" id="ARBA00022833"/>
    </source>
</evidence>
<evidence type="ECO:0000256" key="10">
    <source>
        <dbReference type="ARBA" id="ARBA00022840"/>
    </source>
</evidence>
<keyword evidence="7" id="KW-0228">DNA excision</keyword>
<evidence type="ECO:0000256" key="6">
    <source>
        <dbReference type="ARBA" id="ARBA00022763"/>
    </source>
</evidence>
<dbReference type="Pfam" id="PF17755">
    <property type="entry name" value="UvrA_DNA-bind"/>
    <property type="match status" value="1"/>
</dbReference>
<evidence type="ECO:0000256" key="11">
    <source>
        <dbReference type="ARBA" id="ARBA00022881"/>
    </source>
</evidence>
<dbReference type="NCBIfam" id="TIGR00630">
    <property type="entry name" value="uvra"/>
    <property type="match status" value="1"/>
</dbReference>
<dbReference type="RefSeq" id="WP_096407306.1">
    <property type="nucleotide sequence ID" value="NZ_AP017372.2"/>
</dbReference>
<dbReference type="GO" id="GO:0016887">
    <property type="term" value="F:ATP hydrolysis activity"/>
    <property type="evidence" value="ECO:0007669"/>
    <property type="project" value="InterPro"/>
</dbReference>
<accession>A0A0X8X7A8</accession>
<comment type="similarity">
    <text evidence="14">Belongs to the ABC transporter superfamily. UvrA family.</text>
</comment>
<evidence type="ECO:0000256" key="4">
    <source>
        <dbReference type="ARBA" id="ARBA00022737"/>
    </source>
</evidence>
<name>A0A0X8X7A8_HALHR</name>
<reference evidence="19" key="1">
    <citation type="submission" date="2016-02" db="EMBL/GenBank/DDBJ databases">
        <title>Halorhodospira halochloris DSM-1059 complete genome, version 2.</title>
        <authorList>
            <person name="Tsukatani Y."/>
        </authorList>
    </citation>
    <scope>NUCLEOTIDE SEQUENCE</scope>
    <source>
        <strain evidence="19">DSM 1059</strain>
    </source>
</reference>
<dbReference type="GO" id="GO:0008270">
    <property type="term" value="F:zinc ion binding"/>
    <property type="evidence" value="ECO:0007669"/>
    <property type="project" value="UniProtKB-KW"/>
</dbReference>
<dbReference type="SMART" id="SM00382">
    <property type="entry name" value="AAA"/>
    <property type="match status" value="4"/>
</dbReference>
<dbReference type="OrthoDB" id="9809851at2"/>
<dbReference type="InterPro" id="IPR041552">
    <property type="entry name" value="UvrA_DNA-bd"/>
</dbReference>
<sequence>MSTQEPIRIRGACQHNLKNLDLDLPAGELIVITGVSGSGKSSLAFDTIYAEGQRRYVETFSAYARQFLERMERPRVDSIEGVPPAIAIDQVNPVRTSRSTVGTMTELADHLKLLFARAAQPYCSGCGQPVRRDTPESIAEDLLTPDALGASSTERDPDTLASVEAERRIAVTFAVEVPDSLSREQLLELLSSQGYTRIYAQEDNRIEVVQDRLRLDSSRRSRLLEALETALDKGRGHLRVWQLGADREPQGEPLRYSSHYHCAQCDRAYAQPTAELFSFNSPVGACDHCRGFGRIMEIDPDLVIPDPRLTLEQGAIKPFRGGFSVECQEDLLRAARRCGVPVDVPWQELTAEQRQWVWGGEDRRGRGGRWYGVQGYFDYLERKSYKMHVRVQLSRYRAYRLCPECQGARLIAQALDFRLGSRELADAVLEPQQRFRPKHMRVDEDTLRALPGLTLHDLATLPLGRLQRFFAELDLPPPLDQAGATVLAEIRARVGFLNQVGLGYLTLDRQSRTLSGGEAQRINLTTALGTSLVNTLFVLDEPSIGLHPRDVGRLIAILQQLRDAGNSLLVVEHGPQVMAAADRIIDMGPGPGERGGEVIFNGTPGQLYGADTLTAAYLTGASRVERLRQAAGAASASAPVAENNADATPPCAGPWLRVRGAAEHNLQEIDVAIPLQRLVCLTGVSGSGKSTLAEAVIYRGLLRQRGEAVETPGKCAAIEGAEQLASVALIDQSPIGKSARSCPVSYTGALEPIRKLFAKQRLAKERGYSAGTFSFNSGNGRCPSCKGSGFEHVEMQFLADVYLPCPDCAGRRFRAEVLEVEVVGAAGNAASIHAVLAMTVAEAVSFFAASQEVKRHLQPLLDVGLGYLRLGQPVPTLSGGEAQRLKLAGHLAEQQSRAKGRLKNSGKSQPEDEASAGTLFIFDEPTTGLHFADVQVLLQAFQRLLEAGNSLLIIEHNLDLIANADWLLELGPTGGEGGGQLLASATPQQLAAAADTDTGRALVEYLQSRDTGAILAPSTAEEGSAGWQIKETGHLSHSSVITIEQAREHNLNNIDLAIPRERFTVITGVSGSGKSTLAFDLLFAEGQRRYLESLNAYARQLVQPAARPDVGAINGIPPTVAIEQRTSRGGYRSSVATQTEIYHYLRLLYLRLGVQHCPECRVAISVQSAEAITAQLISAYRGETIELLAPLVVARKGIYKELAAWASSKGYSSLRVDGERLSTTAWPKLDRYREHDIDLPIGTIEVAVEREGQLAELLALALAHGNGVVRVLAPERDDGREQVFATARACPSCGRGFAEPDPRLLSYNSRHGWCGECKGTGLSVTDPDEASEEELERACPCPSCDGARLNPEARAISFHGYGIGEVTAWPVSRLREWLGALQLDGRGSAIGADVIAEINARLAFLEQVGLGYLTLDRAAPTLSGGEAQRIRLAASLGAGLQGVCYILDEPTIGLHARDNAMLLGALRELSDAGNTVVVVEHDEETIRAAEHLIDIGPGAGRYGGNVVAEGGVEDLIASEQSLTGRVLAKPPEHPSRPRRSAPAPGSLVIRGAKRHNLQDIDVDIPLGRLVCVTGVSGSGKSSLVREVVEPNVRAILGLKKGQQRPRPNGCRQLSGTESLKRVLEVDQTPIGRTPRSCPATYVGIWDAIRKLFAATEQARLRGWNAARFSFNTKGGRCEACSGQGTKTVEMSFLPDVKVPCESCAGTRFSEETRQVTYGGLSVDQVLALSIEQAREFFAAHSRLEHILGLLSDIGLGYLSLGQPSPTLSGGEAQRLKLVTELAKARPVDAGAARGRSAAPTLYLLDEPTVGLHIADVQRLTDMLHALVDGGHTVVVIEHNLDVIAEADHVIDLGPEGGSAGGRVVASGSPEQLAAATTPTGQALRSLRLAEGLS</sequence>
<keyword evidence="2" id="KW-0963">Cytoplasm</keyword>
<evidence type="ECO:0000313" key="19">
    <source>
        <dbReference type="EMBL" id="BAU56886.1"/>
    </source>
</evidence>
<dbReference type="Pfam" id="PF17760">
    <property type="entry name" value="UvrA_inter"/>
    <property type="match status" value="1"/>
</dbReference>
<dbReference type="KEGG" id="hhk:HH1059_02090"/>
<evidence type="ECO:0000256" key="3">
    <source>
        <dbReference type="ARBA" id="ARBA00022723"/>
    </source>
</evidence>
<keyword evidence="5" id="KW-0547">Nucleotide-binding</keyword>
<evidence type="ECO:0000256" key="2">
    <source>
        <dbReference type="ARBA" id="ARBA00022490"/>
    </source>
</evidence>
<dbReference type="InterPro" id="IPR027417">
    <property type="entry name" value="P-loop_NTPase"/>
</dbReference>
<comment type="subcellular location">
    <subcellularLocation>
        <location evidence="1">Cytoplasm</location>
    </subcellularLocation>
</comment>
<dbReference type="Gene3D" id="3.40.50.300">
    <property type="entry name" value="P-loop containing nucleotide triphosphate hydrolases"/>
    <property type="match status" value="5"/>
</dbReference>
<evidence type="ECO:0000256" key="5">
    <source>
        <dbReference type="ARBA" id="ARBA00022741"/>
    </source>
</evidence>
<dbReference type="EMBL" id="AP017372">
    <property type="protein sequence ID" value="BAU56886.1"/>
    <property type="molecule type" value="Genomic_DNA"/>
</dbReference>
<evidence type="ECO:0000256" key="15">
    <source>
        <dbReference type="ARBA" id="ARBA00039316"/>
    </source>
</evidence>
<keyword evidence="9" id="KW-0862">Zinc</keyword>
<dbReference type="InterPro" id="IPR041102">
    <property type="entry name" value="UvrA_inter"/>
</dbReference>
<dbReference type="Gene3D" id="1.20.1580.10">
    <property type="entry name" value="ABC transporter ATPase like domain"/>
    <property type="match status" value="3"/>
</dbReference>
<protein>
    <recommendedName>
        <fullName evidence="15">UvrABC system protein A</fullName>
    </recommendedName>
    <alternativeName>
        <fullName evidence="16">Excinuclease ABC subunit A</fullName>
    </alternativeName>
</protein>
<dbReference type="InterPro" id="IPR004602">
    <property type="entry name" value="UvrA"/>
</dbReference>
<dbReference type="Gene3D" id="1.10.8.280">
    <property type="entry name" value="ABC transporter ATPase domain-like"/>
    <property type="match status" value="1"/>
</dbReference>
<dbReference type="InterPro" id="IPR017871">
    <property type="entry name" value="ABC_transporter-like_CS"/>
</dbReference>
<evidence type="ECO:0000256" key="16">
    <source>
        <dbReference type="ARBA" id="ARBA00042156"/>
    </source>
</evidence>
<evidence type="ECO:0000256" key="14">
    <source>
        <dbReference type="ARBA" id="ARBA00038000"/>
    </source>
</evidence>
<dbReference type="GO" id="GO:0005737">
    <property type="term" value="C:cytoplasm"/>
    <property type="evidence" value="ECO:0007669"/>
    <property type="project" value="UniProtKB-SubCell"/>
</dbReference>
<dbReference type="PANTHER" id="PTHR43152:SF3">
    <property type="entry name" value="UVRABC SYSTEM PROTEIN A"/>
    <property type="match status" value="1"/>
</dbReference>
<dbReference type="Proteomes" id="UP000218890">
    <property type="component" value="Chromosome"/>
</dbReference>
<proteinExistence type="inferred from homology"/>
<evidence type="ECO:0000256" key="13">
    <source>
        <dbReference type="ARBA" id="ARBA00023204"/>
    </source>
</evidence>
<dbReference type="SUPFAM" id="SSF52540">
    <property type="entry name" value="P-loop containing nucleoside triphosphate hydrolases"/>
    <property type="match status" value="4"/>
</dbReference>
<keyword evidence="12" id="KW-0238">DNA-binding</keyword>
<evidence type="ECO:0000256" key="8">
    <source>
        <dbReference type="ARBA" id="ARBA00022771"/>
    </source>
</evidence>
<evidence type="ECO:0000313" key="20">
    <source>
        <dbReference type="Proteomes" id="UP000218890"/>
    </source>
</evidence>
<evidence type="ECO:0000256" key="1">
    <source>
        <dbReference type="ARBA" id="ARBA00004496"/>
    </source>
</evidence>
<keyword evidence="6" id="KW-0227">DNA damage</keyword>
<dbReference type="InterPro" id="IPR013815">
    <property type="entry name" value="ATP_grasp_subdomain_1"/>
</dbReference>
<dbReference type="GO" id="GO:0003677">
    <property type="term" value="F:DNA binding"/>
    <property type="evidence" value="ECO:0007669"/>
    <property type="project" value="UniProtKB-KW"/>
</dbReference>
<evidence type="ECO:0000256" key="7">
    <source>
        <dbReference type="ARBA" id="ARBA00022769"/>
    </source>
</evidence>
<dbReference type="Gene3D" id="3.30.190.20">
    <property type="match status" value="1"/>
</dbReference>
<dbReference type="PROSITE" id="PS50893">
    <property type="entry name" value="ABC_TRANSPORTER_2"/>
    <property type="match status" value="1"/>
</dbReference>
<keyword evidence="4" id="KW-0677">Repeat</keyword>
<dbReference type="Gene3D" id="3.30.1490.20">
    <property type="entry name" value="ATP-grasp fold, A domain"/>
    <property type="match status" value="1"/>
</dbReference>
<dbReference type="PROSITE" id="PS00211">
    <property type="entry name" value="ABC_TRANSPORTER_1"/>
    <property type="match status" value="2"/>
</dbReference>
<keyword evidence="11" id="KW-0267">Excision nuclease</keyword>
<keyword evidence="3" id="KW-0479">Metal-binding</keyword>
<gene>
    <name evidence="19" type="ORF">HH1059_02090</name>
</gene>
<keyword evidence="10" id="KW-0067">ATP-binding</keyword>
<dbReference type="InterPro" id="IPR003439">
    <property type="entry name" value="ABC_transporter-like_ATP-bd"/>
</dbReference>
<dbReference type="GO" id="GO:0005524">
    <property type="term" value="F:ATP binding"/>
    <property type="evidence" value="ECO:0007669"/>
    <property type="project" value="UniProtKB-KW"/>
</dbReference>
<keyword evidence="8" id="KW-0863">Zinc-finger</keyword>
<feature type="domain" description="ABC transporter" evidence="18">
    <location>
        <begin position="1241"/>
        <end position="1522"/>
    </location>
</feature>